<evidence type="ECO:0000313" key="3">
    <source>
        <dbReference type="Proteomes" id="UP001292094"/>
    </source>
</evidence>
<protein>
    <submittedName>
        <fullName evidence="2">Uncharacterized protein</fullName>
    </submittedName>
</protein>
<gene>
    <name evidence="2" type="ORF">Pmani_021845</name>
</gene>
<dbReference type="AlphaFoldDB" id="A0AAE1PE25"/>
<sequence>MDATGLTTRDKPPTTTTDNTNTIKTPDKTHQNLKQTPPKPQTTTSDQLHENPRPQTPPKPHHNLRPIPPNPQTKSTRN</sequence>
<evidence type="ECO:0000313" key="2">
    <source>
        <dbReference type="EMBL" id="KAK4306331.1"/>
    </source>
</evidence>
<dbReference type="Proteomes" id="UP001292094">
    <property type="component" value="Unassembled WGS sequence"/>
</dbReference>
<evidence type="ECO:0000256" key="1">
    <source>
        <dbReference type="SAM" id="MobiDB-lite"/>
    </source>
</evidence>
<feature type="region of interest" description="Disordered" evidence="1">
    <location>
        <begin position="1"/>
        <end position="78"/>
    </location>
</feature>
<organism evidence="2 3">
    <name type="scientific">Petrolisthes manimaculis</name>
    <dbReference type="NCBI Taxonomy" id="1843537"/>
    <lineage>
        <taxon>Eukaryota</taxon>
        <taxon>Metazoa</taxon>
        <taxon>Ecdysozoa</taxon>
        <taxon>Arthropoda</taxon>
        <taxon>Crustacea</taxon>
        <taxon>Multicrustacea</taxon>
        <taxon>Malacostraca</taxon>
        <taxon>Eumalacostraca</taxon>
        <taxon>Eucarida</taxon>
        <taxon>Decapoda</taxon>
        <taxon>Pleocyemata</taxon>
        <taxon>Anomura</taxon>
        <taxon>Galatheoidea</taxon>
        <taxon>Porcellanidae</taxon>
        <taxon>Petrolisthes</taxon>
    </lineage>
</organism>
<accession>A0AAE1PE25</accession>
<keyword evidence="3" id="KW-1185">Reference proteome</keyword>
<dbReference type="EMBL" id="JAWZYT010002150">
    <property type="protein sequence ID" value="KAK4306331.1"/>
    <property type="molecule type" value="Genomic_DNA"/>
</dbReference>
<proteinExistence type="predicted"/>
<feature type="compositionally biased region" description="Low complexity" evidence="1">
    <location>
        <begin position="13"/>
        <end position="24"/>
    </location>
</feature>
<reference evidence="2" key="1">
    <citation type="submission" date="2023-11" db="EMBL/GenBank/DDBJ databases">
        <title>Genome assemblies of two species of porcelain crab, Petrolisthes cinctipes and Petrolisthes manimaculis (Anomura: Porcellanidae).</title>
        <authorList>
            <person name="Angst P."/>
        </authorList>
    </citation>
    <scope>NUCLEOTIDE SEQUENCE</scope>
    <source>
        <strain evidence="2">PB745_02</strain>
        <tissue evidence="2">Gill</tissue>
    </source>
</reference>
<comment type="caution">
    <text evidence="2">The sequence shown here is derived from an EMBL/GenBank/DDBJ whole genome shotgun (WGS) entry which is preliminary data.</text>
</comment>
<name>A0AAE1PE25_9EUCA</name>